<comment type="similarity">
    <text evidence="2 7">Belongs to the cytochrome c oxidase subunit 3 family.</text>
</comment>
<evidence type="ECO:0000256" key="2">
    <source>
        <dbReference type="ARBA" id="ARBA00010581"/>
    </source>
</evidence>
<dbReference type="SUPFAM" id="SSF81452">
    <property type="entry name" value="Cytochrome c oxidase subunit III-like"/>
    <property type="match status" value="1"/>
</dbReference>
<evidence type="ECO:0000259" key="9">
    <source>
        <dbReference type="PROSITE" id="PS50253"/>
    </source>
</evidence>
<evidence type="ECO:0000256" key="5">
    <source>
        <dbReference type="ARBA" id="ARBA00022989"/>
    </source>
</evidence>
<keyword evidence="6 8" id="KW-0472">Membrane</keyword>
<dbReference type="InterPro" id="IPR013833">
    <property type="entry name" value="Cyt_c_oxidase_su3_a-hlx"/>
</dbReference>
<gene>
    <name evidence="10" type="ORF">A3F55_01545</name>
</gene>
<feature type="transmembrane region" description="Helical" evidence="8">
    <location>
        <begin position="60"/>
        <end position="81"/>
    </location>
</feature>
<dbReference type="GO" id="GO:0004129">
    <property type="term" value="F:cytochrome-c oxidase activity"/>
    <property type="evidence" value="ECO:0007669"/>
    <property type="project" value="InterPro"/>
</dbReference>
<keyword evidence="3" id="KW-1003">Cell membrane</keyword>
<dbReference type="PANTHER" id="PTHR11403:SF2">
    <property type="entry name" value="CYTOCHROME BO(3) UBIQUINOL OXIDASE SUBUNIT 3"/>
    <property type="match status" value="1"/>
</dbReference>
<evidence type="ECO:0000313" key="11">
    <source>
        <dbReference type="Proteomes" id="UP000178091"/>
    </source>
</evidence>
<reference evidence="10 11" key="1">
    <citation type="journal article" date="2016" name="Nat. Commun.">
        <title>Thousands of microbial genomes shed light on interconnected biogeochemical processes in an aquifer system.</title>
        <authorList>
            <person name="Anantharaman K."/>
            <person name="Brown C.T."/>
            <person name="Hug L.A."/>
            <person name="Sharon I."/>
            <person name="Castelle C.J."/>
            <person name="Probst A.J."/>
            <person name="Thomas B.C."/>
            <person name="Singh A."/>
            <person name="Wilkins M.J."/>
            <person name="Karaoz U."/>
            <person name="Brodie E.L."/>
            <person name="Williams K.H."/>
            <person name="Hubbard S.S."/>
            <person name="Banfield J.F."/>
        </authorList>
    </citation>
    <scope>NUCLEOTIDE SEQUENCE [LARGE SCALE GENOMIC DNA]</scope>
</reference>
<proteinExistence type="inferred from homology"/>
<protein>
    <submittedName>
        <fullName evidence="10">Cytochrome o ubiquinol oxidase subunit III</fullName>
    </submittedName>
</protein>
<sequence length="196" mass="21882">MKENTSMPAHAGDKVLFGFWVYLMSDVVLFASLFATHAVLQGQTFGAPSIAELANLPFVLWETLILLTSSFTVGLTVYFAAKKRKVQTFLALAATLALGAAFLSMELYEFAHLVKEGHGPWANASYSAFFTLVGTHGLHVFLGTVWGMLLVVQLMVWEAHATVARRLMCFSLFWHFLDVIWIFIFTFVYLFGALQV</sequence>
<comment type="caution">
    <text evidence="10">The sequence shown here is derived from an EMBL/GenBank/DDBJ whole genome shotgun (WGS) entry which is preliminary data.</text>
</comment>
<organism evidence="10 11">
    <name type="scientific">Candidatus Adlerbacteria bacterium RIFCSPHIGHO2_12_FULL_53_18</name>
    <dbReference type="NCBI Taxonomy" id="1797242"/>
    <lineage>
        <taxon>Bacteria</taxon>
        <taxon>Candidatus Adleribacteriota</taxon>
    </lineage>
</organism>
<comment type="subcellular location">
    <subcellularLocation>
        <location evidence="1 7">Cell membrane</location>
        <topology evidence="1 7">Multi-pass membrane protein</topology>
    </subcellularLocation>
</comment>
<keyword evidence="5 8" id="KW-1133">Transmembrane helix</keyword>
<evidence type="ECO:0000256" key="3">
    <source>
        <dbReference type="ARBA" id="ARBA00022475"/>
    </source>
</evidence>
<dbReference type="PANTHER" id="PTHR11403">
    <property type="entry name" value="CYTOCHROME C OXIDASE SUBUNIT III"/>
    <property type="match status" value="1"/>
</dbReference>
<dbReference type="GO" id="GO:0005886">
    <property type="term" value="C:plasma membrane"/>
    <property type="evidence" value="ECO:0007669"/>
    <property type="project" value="UniProtKB-SubCell"/>
</dbReference>
<accession>A0A1F4XRV2</accession>
<dbReference type="InterPro" id="IPR024791">
    <property type="entry name" value="Cyt_c/ubiquinol_Oxase_su3"/>
</dbReference>
<keyword evidence="4 7" id="KW-0812">Transmembrane</keyword>
<feature type="transmembrane region" description="Helical" evidence="8">
    <location>
        <begin position="88"/>
        <end position="108"/>
    </location>
</feature>
<evidence type="ECO:0000256" key="4">
    <source>
        <dbReference type="ARBA" id="ARBA00022692"/>
    </source>
</evidence>
<dbReference type="Gene3D" id="1.20.120.80">
    <property type="entry name" value="Cytochrome c oxidase, subunit III, four-helix bundle"/>
    <property type="match status" value="1"/>
</dbReference>
<dbReference type="FunFam" id="1.20.120.80:FF:000001">
    <property type="entry name" value="Cytochrome (Ubi)quinol oxidase subunit III"/>
    <property type="match status" value="1"/>
</dbReference>
<feature type="transmembrane region" description="Helical" evidence="8">
    <location>
        <begin position="20"/>
        <end position="40"/>
    </location>
</feature>
<name>A0A1F4XRV2_9BACT</name>
<evidence type="ECO:0000256" key="8">
    <source>
        <dbReference type="SAM" id="Phobius"/>
    </source>
</evidence>
<dbReference type="InterPro" id="IPR000298">
    <property type="entry name" value="Cyt_c_oxidase-like_su3"/>
</dbReference>
<dbReference type="EMBL" id="MEWW01000017">
    <property type="protein sequence ID" value="OGC84334.1"/>
    <property type="molecule type" value="Genomic_DNA"/>
</dbReference>
<feature type="transmembrane region" description="Helical" evidence="8">
    <location>
        <begin position="172"/>
        <end position="194"/>
    </location>
</feature>
<evidence type="ECO:0000256" key="1">
    <source>
        <dbReference type="ARBA" id="ARBA00004651"/>
    </source>
</evidence>
<feature type="domain" description="Heme-copper oxidase subunit III family profile" evidence="9">
    <location>
        <begin position="1"/>
        <end position="193"/>
    </location>
</feature>
<feature type="transmembrane region" description="Helical" evidence="8">
    <location>
        <begin position="128"/>
        <end position="152"/>
    </location>
</feature>
<dbReference type="PROSITE" id="PS50253">
    <property type="entry name" value="COX3"/>
    <property type="match status" value="1"/>
</dbReference>
<dbReference type="Pfam" id="PF00510">
    <property type="entry name" value="COX3"/>
    <property type="match status" value="1"/>
</dbReference>
<dbReference type="InterPro" id="IPR035973">
    <property type="entry name" value="Cyt_c_oxidase_su3-like_sf"/>
</dbReference>
<dbReference type="GO" id="GO:0019646">
    <property type="term" value="P:aerobic electron transport chain"/>
    <property type="evidence" value="ECO:0007669"/>
    <property type="project" value="InterPro"/>
</dbReference>
<evidence type="ECO:0000256" key="6">
    <source>
        <dbReference type="ARBA" id="ARBA00023136"/>
    </source>
</evidence>
<evidence type="ECO:0000256" key="7">
    <source>
        <dbReference type="RuleBase" id="RU003376"/>
    </source>
</evidence>
<evidence type="ECO:0000313" key="10">
    <source>
        <dbReference type="EMBL" id="OGC84334.1"/>
    </source>
</evidence>
<dbReference type="AlphaFoldDB" id="A0A1F4XRV2"/>
<dbReference type="Proteomes" id="UP000178091">
    <property type="component" value="Unassembled WGS sequence"/>
</dbReference>